<organism evidence="1 2">
    <name type="scientific">Hygrophoropsis aurantiaca</name>
    <dbReference type="NCBI Taxonomy" id="72124"/>
    <lineage>
        <taxon>Eukaryota</taxon>
        <taxon>Fungi</taxon>
        <taxon>Dikarya</taxon>
        <taxon>Basidiomycota</taxon>
        <taxon>Agaricomycotina</taxon>
        <taxon>Agaricomycetes</taxon>
        <taxon>Agaricomycetidae</taxon>
        <taxon>Boletales</taxon>
        <taxon>Coniophorineae</taxon>
        <taxon>Hygrophoropsidaceae</taxon>
        <taxon>Hygrophoropsis</taxon>
    </lineage>
</organism>
<dbReference type="EMBL" id="MU267656">
    <property type="protein sequence ID" value="KAH7912231.1"/>
    <property type="molecule type" value="Genomic_DNA"/>
</dbReference>
<keyword evidence="2" id="KW-1185">Reference proteome</keyword>
<sequence>MENDPKPLQALLGGIGLALSIHSLLILNGTVLGVSGFVHRSARGDRAAITSVLAMVLGGVAASCLDNNQSDGLPSTGWRFLPASLPRIIFPGLLVGMGSKLANGCTSGHMIAGISRLSKRSFVATTIFFLAAIPTAKLIHGHSLHPYGSMDWTFDHKTIHATIVLRTLVIFWATYLISSHILKTRRSTRIYSSPSPTIQPQWWFQYFTNLLTSFAFAMSLHVGNMDDPRKVLSFLVMPPSDAFDPTVIYLAIGALPLLMSFSRYARPDKPLFTDRWAVSQDSKIDGQLLLGSTMFGVGWALGGICPGPNLVNLGRSLHSGVGITDNLVWLTSMIAGGFFV</sequence>
<evidence type="ECO:0000313" key="2">
    <source>
        <dbReference type="Proteomes" id="UP000790377"/>
    </source>
</evidence>
<protein>
    <submittedName>
        <fullName evidence="1">Uncharacterized protein</fullName>
    </submittedName>
</protein>
<dbReference type="Proteomes" id="UP000790377">
    <property type="component" value="Unassembled WGS sequence"/>
</dbReference>
<evidence type="ECO:0000313" key="1">
    <source>
        <dbReference type="EMBL" id="KAH7912231.1"/>
    </source>
</evidence>
<gene>
    <name evidence="1" type="ORF">BJ138DRAFT_1004877</name>
</gene>
<accession>A0ACB8AFA8</accession>
<comment type="caution">
    <text evidence="1">The sequence shown here is derived from an EMBL/GenBank/DDBJ whole genome shotgun (WGS) entry which is preliminary data.</text>
</comment>
<reference evidence="1" key="1">
    <citation type="journal article" date="2021" name="New Phytol.">
        <title>Evolutionary innovations through gain and loss of genes in the ectomycorrhizal Boletales.</title>
        <authorList>
            <person name="Wu G."/>
            <person name="Miyauchi S."/>
            <person name="Morin E."/>
            <person name="Kuo A."/>
            <person name="Drula E."/>
            <person name="Varga T."/>
            <person name="Kohler A."/>
            <person name="Feng B."/>
            <person name="Cao Y."/>
            <person name="Lipzen A."/>
            <person name="Daum C."/>
            <person name="Hundley H."/>
            <person name="Pangilinan J."/>
            <person name="Johnson J."/>
            <person name="Barry K."/>
            <person name="LaButti K."/>
            <person name="Ng V."/>
            <person name="Ahrendt S."/>
            <person name="Min B."/>
            <person name="Choi I.G."/>
            <person name="Park H."/>
            <person name="Plett J.M."/>
            <person name="Magnuson J."/>
            <person name="Spatafora J.W."/>
            <person name="Nagy L.G."/>
            <person name="Henrissat B."/>
            <person name="Grigoriev I.V."/>
            <person name="Yang Z.L."/>
            <person name="Xu J."/>
            <person name="Martin F.M."/>
        </authorList>
    </citation>
    <scope>NUCLEOTIDE SEQUENCE</scope>
    <source>
        <strain evidence="1">ATCC 28755</strain>
    </source>
</reference>
<name>A0ACB8AFA8_9AGAM</name>
<proteinExistence type="predicted"/>